<accession>A0ABQ3ZLJ8</accession>
<dbReference type="Proteomes" id="UP000603200">
    <property type="component" value="Unassembled WGS sequence"/>
</dbReference>
<evidence type="ECO:0000313" key="1">
    <source>
        <dbReference type="EMBL" id="GIE19379.1"/>
    </source>
</evidence>
<proteinExistence type="predicted"/>
<protein>
    <recommendedName>
        <fullName evidence="3">N-acetyltransferase domain-containing protein</fullName>
    </recommendedName>
</protein>
<comment type="caution">
    <text evidence="1">The sequence shown here is derived from an EMBL/GenBank/DDBJ whole genome shotgun (WGS) entry which is preliminary data.</text>
</comment>
<evidence type="ECO:0008006" key="3">
    <source>
        <dbReference type="Google" id="ProtNLM"/>
    </source>
</evidence>
<evidence type="ECO:0000313" key="2">
    <source>
        <dbReference type="Proteomes" id="UP000603200"/>
    </source>
</evidence>
<gene>
    <name evidence="1" type="ORF">Ahu01nite_024810</name>
</gene>
<name>A0ABQ3ZLJ8_9ACTN</name>
<sequence length="100" mass="10871">MTASIGIWAEGDQGGEVVLYRWEADQRHGFVTFEVEAQRFRPVDSSGRPVGDLLFDYAAGEAVGAAEGVDRGLFGQVVVAIMRAYRRAGVAPATAHAYYY</sequence>
<organism evidence="1 2">
    <name type="scientific">Winogradskya humida</name>
    <dbReference type="NCBI Taxonomy" id="113566"/>
    <lineage>
        <taxon>Bacteria</taxon>
        <taxon>Bacillati</taxon>
        <taxon>Actinomycetota</taxon>
        <taxon>Actinomycetes</taxon>
        <taxon>Micromonosporales</taxon>
        <taxon>Micromonosporaceae</taxon>
        <taxon>Winogradskya</taxon>
    </lineage>
</organism>
<reference evidence="1 2" key="1">
    <citation type="submission" date="2021-01" db="EMBL/GenBank/DDBJ databases">
        <title>Whole genome shotgun sequence of Actinoplanes humidus NBRC 14915.</title>
        <authorList>
            <person name="Komaki H."/>
            <person name="Tamura T."/>
        </authorList>
    </citation>
    <scope>NUCLEOTIDE SEQUENCE [LARGE SCALE GENOMIC DNA]</scope>
    <source>
        <strain evidence="1 2">NBRC 14915</strain>
    </source>
</reference>
<dbReference type="RefSeq" id="WP_203836615.1">
    <property type="nucleotide sequence ID" value="NZ_BAAATV010000005.1"/>
</dbReference>
<dbReference type="EMBL" id="BOMN01000029">
    <property type="protein sequence ID" value="GIE19379.1"/>
    <property type="molecule type" value="Genomic_DNA"/>
</dbReference>
<keyword evidence="2" id="KW-1185">Reference proteome</keyword>